<dbReference type="InterPro" id="IPR002792">
    <property type="entry name" value="TRAM_dom"/>
</dbReference>
<comment type="similarity">
    <text evidence="1">Belongs to the eIF-2-beta/eIF-5 family.</text>
</comment>
<evidence type="ECO:0000259" key="4">
    <source>
        <dbReference type="PROSITE" id="PS50926"/>
    </source>
</evidence>
<dbReference type="Pfam" id="PF01873">
    <property type="entry name" value="eIF-5_eIF-2B"/>
    <property type="match status" value="1"/>
</dbReference>
<sequence>MDYDTSLTRALDALPERSTEGARLSVPDPHAQADGAFTRFTNLDAVADALNRETDHVHSFVQRALATAGQLTEGVGRYNGRFDGDDFDAAVSDYVEEYVRCSECGLPDTRLATEDGTMMLRCEACGAFRPVSKRRSTDQQQADAVEKGGRYTVEITDTGRKGDGVAKRGGYTVFVPGTQEGDVVDVYIENISGQLAFARTE</sequence>
<keyword evidence="3" id="KW-0648">Protein biosynthesis</keyword>
<evidence type="ECO:0000256" key="1">
    <source>
        <dbReference type="ARBA" id="ARBA00010397"/>
    </source>
</evidence>
<dbReference type="InterPro" id="IPR002735">
    <property type="entry name" value="Transl_init_fac_IF2/IF5_dom"/>
</dbReference>
<dbReference type="Proteomes" id="UP000319894">
    <property type="component" value="Unassembled WGS sequence"/>
</dbReference>
<dbReference type="RefSeq" id="WP_144263192.1">
    <property type="nucleotide sequence ID" value="NZ_QMDX01000014.1"/>
</dbReference>
<dbReference type="EMBL" id="QMDX01000014">
    <property type="protein sequence ID" value="TSD09293.1"/>
    <property type="molecule type" value="Genomic_DNA"/>
</dbReference>
<dbReference type="Gene3D" id="2.40.50.140">
    <property type="entry name" value="Nucleic acid-binding proteins"/>
    <property type="match status" value="1"/>
</dbReference>
<evidence type="ECO:0000313" key="6">
    <source>
        <dbReference type="Proteomes" id="UP000319894"/>
    </source>
</evidence>
<proteinExistence type="inferred from homology"/>
<dbReference type="GO" id="GO:0003743">
    <property type="term" value="F:translation initiation factor activity"/>
    <property type="evidence" value="ECO:0007669"/>
    <property type="project" value="UniProtKB-KW"/>
</dbReference>
<organism evidence="5 6">
    <name type="scientific">Haloglomus irregulare</name>
    <dbReference type="NCBI Taxonomy" id="2234134"/>
    <lineage>
        <taxon>Archaea</taxon>
        <taxon>Methanobacteriati</taxon>
        <taxon>Methanobacteriota</taxon>
        <taxon>Stenosarchaea group</taxon>
        <taxon>Halobacteria</taxon>
        <taxon>Halobacteriales</taxon>
        <taxon>Natronomonadaceae</taxon>
        <taxon>Haloglomus</taxon>
    </lineage>
</organism>
<dbReference type="InParanoid" id="A0A554MVZ7"/>
<dbReference type="InterPro" id="IPR016189">
    <property type="entry name" value="Transl_init_fac_IF2/IF5_N"/>
</dbReference>
<dbReference type="PANTHER" id="PTHR23001">
    <property type="entry name" value="EUKARYOTIC TRANSLATION INITIATION FACTOR"/>
    <property type="match status" value="1"/>
</dbReference>
<comment type="caution">
    <text evidence="5">The sequence shown here is derived from an EMBL/GenBank/DDBJ whole genome shotgun (WGS) entry which is preliminary data.</text>
</comment>
<dbReference type="SMART" id="SM00653">
    <property type="entry name" value="eIF2B_5"/>
    <property type="match status" value="1"/>
</dbReference>
<keyword evidence="6" id="KW-1185">Reference proteome</keyword>
<dbReference type="InterPro" id="IPR012340">
    <property type="entry name" value="NA-bd_OB-fold"/>
</dbReference>
<dbReference type="NCBIfam" id="NF008993">
    <property type="entry name" value="PRK12336.1"/>
    <property type="match status" value="1"/>
</dbReference>
<dbReference type="PROSITE" id="PS50926">
    <property type="entry name" value="TRAM"/>
    <property type="match status" value="1"/>
</dbReference>
<name>A0A554MVZ7_9EURY</name>
<dbReference type="OrthoDB" id="38099at2157"/>
<evidence type="ECO:0000256" key="3">
    <source>
        <dbReference type="ARBA" id="ARBA00022917"/>
    </source>
</evidence>
<dbReference type="InterPro" id="IPR016190">
    <property type="entry name" value="Transl_init_fac_IF2/IF5_Zn-bd"/>
</dbReference>
<reference evidence="5 6" key="1">
    <citation type="submission" date="2018-06" db="EMBL/GenBank/DDBJ databases">
        <title>Natronomonas sp. F16-60 a new haloarchaeon isolated from a solar saltern of Isla Cristina, Huelva, Spain.</title>
        <authorList>
            <person name="Duran-Viseras A."/>
            <person name="Sanchez-Porro C."/>
            <person name="Ventosa A."/>
        </authorList>
    </citation>
    <scope>NUCLEOTIDE SEQUENCE [LARGE SCALE GENOMIC DNA]</scope>
    <source>
        <strain evidence="5 6">F16-60</strain>
    </source>
</reference>
<keyword evidence="2 5" id="KW-0396">Initiation factor</keyword>
<dbReference type="SUPFAM" id="SSF75689">
    <property type="entry name" value="Zinc-binding domain of translation initiation factor 2 beta"/>
    <property type="match status" value="1"/>
</dbReference>
<dbReference type="PANTHER" id="PTHR23001:SF3">
    <property type="entry name" value="EUKARYOTIC TRANSLATION INITIATION FACTOR 2 SUBUNIT 2"/>
    <property type="match status" value="1"/>
</dbReference>
<dbReference type="InterPro" id="IPR045196">
    <property type="entry name" value="IF2/IF5"/>
</dbReference>
<gene>
    <name evidence="5" type="ORF">DP107_16235</name>
</gene>
<dbReference type="FunCoup" id="A0A554MVZ7">
    <property type="interactions" value="72"/>
</dbReference>
<evidence type="ECO:0000256" key="2">
    <source>
        <dbReference type="ARBA" id="ARBA00022540"/>
    </source>
</evidence>
<dbReference type="AlphaFoldDB" id="A0A554MVZ7"/>
<feature type="domain" description="TRAM" evidence="4">
    <location>
        <begin position="144"/>
        <end position="201"/>
    </location>
</feature>
<dbReference type="Gene3D" id="3.30.30.170">
    <property type="match status" value="1"/>
</dbReference>
<accession>A0A554MVZ7</accession>
<evidence type="ECO:0000313" key="5">
    <source>
        <dbReference type="EMBL" id="TSD09293.1"/>
    </source>
</evidence>
<protein>
    <submittedName>
        <fullName evidence="5">Translation initiation factor IF-2 subunit beta</fullName>
    </submittedName>
</protein>
<dbReference type="Pfam" id="PF01938">
    <property type="entry name" value="TRAM"/>
    <property type="match status" value="1"/>
</dbReference>
<dbReference type="SUPFAM" id="SSF100966">
    <property type="entry name" value="Translation initiation factor 2 beta, aIF2beta, N-terminal domain"/>
    <property type="match status" value="1"/>
</dbReference>
<dbReference type="SUPFAM" id="SSF50249">
    <property type="entry name" value="Nucleic acid-binding proteins"/>
    <property type="match status" value="1"/>
</dbReference>